<accession>A0AAU3IC57</accession>
<name>A0AAU3IC57_9ACTN</name>
<sequence>MVTYGDIGVTIPVPGEGVRIDSQAAAGNPDSGRSLYVQVGLDGVITVDTSEQTVPTGKESASAETAAGSPSGCSDDYFLPFYFEETTSYDWYIGDGGMPGALSKADAQSAFAEAIHNITNSWNDCGMPDTIDSDATYMGTTTYESDISTSSTCLERDGKSTWDAGDIGDGHTATTCTWLRKIDGSMDDSLESDVRFNTHDFDFTDFPTSTCTNKYDIRSTGTHEAGHIFGLGHAPREGHDFLTMAVMGIPCSVAHRTLGRGDLDTLEAIY</sequence>
<organism evidence="2">
    <name type="scientific">Streptomyces sp. NBC_01393</name>
    <dbReference type="NCBI Taxonomy" id="2903851"/>
    <lineage>
        <taxon>Bacteria</taxon>
        <taxon>Bacillati</taxon>
        <taxon>Actinomycetota</taxon>
        <taxon>Actinomycetes</taxon>
        <taxon>Kitasatosporales</taxon>
        <taxon>Streptomycetaceae</taxon>
        <taxon>Streptomyces</taxon>
    </lineage>
</organism>
<evidence type="ECO:0000256" key="1">
    <source>
        <dbReference type="SAM" id="MobiDB-lite"/>
    </source>
</evidence>
<reference evidence="2" key="1">
    <citation type="submission" date="2022-10" db="EMBL/GenBank/DDBJ databases">
        <title>The complete genomes of actinobacterial strains from the NBC collection.</title>
        <authorList>
            <person name="Joergensen T.S."/>
            <person name="Alvarez Arevalo M."/>
            <person name="Sterndorff E.B."/>
            <person name="Faurdal D."/>
            <person name="Vuksanovic O."/>
            <person name="Mourched A.-S."/>
            <person name="Charusanti P."/>
            <person name="Shaw S."/>
            <person name="Blin K."/>
            <person name="Weber T."/>
        </authorList>
    </citation>
    <scope>NUCLEOTIDE SEQUENCE</scope>
    <source>
        <strain evidence="2">NBC_01393</strain>
    </source>
</reference>
<dbReference type="AlphaFoldDB" id="A0AAU3IC57"/>
<dbReference type="SUPFAM" id="SSF55486">
    <property type="entry name" value="Metalloproteases ('zincins'), catalytic domain"/>
    <property type="match status" value="1"/>
</dbReference>
<proteinExistence type="predicted"/>
<gene>
    <name evidence="2" type="ORF">OG699_41610</name>
</gene>
<feature type="region of interest" description="Disordered" evidence="1">
    <location>
        <begin position="51"/>
        <end position="70"/>
    </location>
</feature>
<dbReference type="Gene3D" id="3.40.390.10">
    <property type="entry name" value="Collagenase (Catalytic Domain)"/>
    <property type="match status" value="1"/>
</dbReference>
<dbReference type="InterPro" id="IPR024079">
    <property type="entry name" value="MetalloPept_cat_dom_sf"/>
</dbReference>
<dbReference type="EMBL" id="CP109546">
    <property type="protein sequence ID" value="WTZ13901.1"/>
    <property type="molecule type" value="Genomic_DNA"/>
</dbReference>
<protein>
    <submittedName>
        <fullName evidence="2">Peptidase M10</fullName>
    </submittedName>
</protein>
<evidence type="ECO:0000313" key="2">
    <source>
        <dbReference type="EMBL" id="WTZ13901.1"/>
    </source>
</evidence>
<dbReference type="GO" id="GO:0008237">
    <property type="term" value="F:metallopeptidase activity"/>
    <property type="evidence" value="ECO:0007669"/>
    <property type="project" value="InterPro"/>
</dbReference>